<organism evidence="1 2">
    <name type="scientific">Rotaria magnacalcarata</name>
    <dbReference type="NCBI Taxonomy" id="392030"/>
    <lineage>
        <taxon>Eukaryota</taxon>
        <taxon>Metazoa</taxon>
        <taxon>Spiralia</taxon>
        <taxon>Gnathifera</taxon>
        <taxon>Rotifera</taxon>
        <taxon>Eurotatoria</taxon>
        <taxon>Bdelloidea</taxon>
        <taxon>Philodinida</taxon>
        <taxon>Philodinidae</taxon>
        <taxon>Rotaria</taxon>
    </lineage>
</organism>
<dbReference type="EMBL" id="CAJNOW010020245">
    <property type="protein sequence ID" value="CAF1678155.1"/>
    <property type="molecule type" value="Genomic_DNA"/>
</dbReference>
<dbReference type="AlphaFoldDB" id="A0A816GQH1"/>
<accession>A0A816GQH1</accession>
<name>A0A816GQH1_9BILA</name>
<sequence>MFYIKYYEHLHGTSKTSIRVCFGRYTKGEYENNLVYNANRSIA</sequence>
<protein>
    <submittedName>
        <fullName evidence="1">Uncharacterized protein</fullName>
    </submittedName>
</protein>
<proteinExistence type="predicted"/>
<comment type="caution">
    <text evidence="1">The sequence shown here is derived from an EMBL/GenBank/DDBJ whole genome shotgun (WGS) entry which is preliminary data.</text>
</comment>
<dbReference type="Proteomes" id="UP000663834">
    <property type="component" value="Unassembled WGS sequence"/>
</dbReference>
<evidence type="ECO:0000313" key="2">
    <source>
        <dbReference type="Proteomes" id="UP000663834"/>
    </source>
</evidence>
<evidence type="ECO:0000313" key="1">
    <source>
        <dbReference type="EMBL" id="CAF1678155.1"/>
    </source>
</evidence>
<gene>
    <name evidence="1" type="ORF">KQP761_LOCUS35887</name>
</gene>
<reference evidence="1" key="1">
    <citation type="submission" date="2021-02" db="EMBL/GenBank/DDBJ databases">
        <authorList>
            <person name="Nowell W R."/>
        </authorList>
    </citation>
    <scope>NUCLEOTIDE SEQUENCE</scope>
</reference>
<feature type="non-terminal residue" evidence="1">
    <location>
        <position position="43"/>
    </location>
</feature>